<evidence type="ECO:0000256" key="1">
    <source>
        <dbReference type="SAM" id="MobiDB-lite"/>
    </source>
</evidence>
<dbReference type="AlphaFoldDB" id="A0A7W6DJ06"/>
<keyword evidence="3" id="KW-1185">Reference proteome</keyword>
<proteinExistence type="predicted"/>
<dbReference type="Proteomes" id="UP000541426">
    <property type="component" value="Unassembled WGS sequence"/>
</dbReference>
<accession>A0A7W6DJ06</accession>
<reference evidence="2 3" key="1">
    <citation type="submission" date="2020-08" db="EMBL/GenBank/DDBJ databases">
        <title>Genomic Encyclopedia of Type Strains, Phase IV (KMG-IV): sequencing the most valuable type-strain genomes for metagenomic binning, comparative biology and taxonomic classification.</title>
        <authorList>
            <person name="Goeker M."/>
        </authorList>
    </citation>
    <scope>NUCLEOTIDE SEQUENCE [LARGE SCALE GENOMIC DNA]</scope>
    <source>
        <strain evidence="2 3">DSM 102235</strain>
    </source>
</reference>
<name>A0A7W6DJ06_9RHOB</name>
<dbReference type="RefSeq" id="WP_344716538.1">
    <property type="nucleotide sequence ID" value="NZ_BAABBZ010000012.1"/>
</dbReference>
<comment type="caution">
    <text evidence="2">The sequence shown here is derived from an EMBL/GenBank/DDBJ whole genome shotgun (WGS) entry which is preliminary data.</text>
</comment>
<feature type="region of interest" description="Disordered" evidence="1">
    <location>
        <begin position="70"/>
        <end position="91"/>
    </location>
</feature>
<protein>
    <submittedName>
        <fullName evidence="2">Uncharacterized protein</fullName>
    </submittedName>
</protein>
<sequence>MGQPLAEGVADTPPDILRCVETELTSKLPRGIETIKVRMQTNGDTIGDPGIFTMDDFETGPAVPAIATGTLNSNAANTRPPPGLRRPQLRGGPLFGSAFSWLQSCPASDSISR</sequence>
<evidence type="ECO:0000313" key="3">
    <source>
        <dbReference type="Proteomes" id="UP000541426"/>
    </source>
</evidence>
<dbReference type="EMBL" id="JACIEJ010000001">
    <property type="protein sequence ID" value="MBB3984141.1"/>
    <property type="molecule type" value="Genomic_DNA"/>
</dbReference>
<organism evidence="2 3">
    <name type="scientific">Sagittula marina</name>
    <dbReference type="NCBI Taxonomy" id="943940"/>
    <lineage>
        <taxon>Bacteria</taxon>
        <taxon>Pseudomonadati</taxon>
        <taxon>Pseudomonadota</taxon>
        <taxon>Alphaproteobacteria</taxon>
        <taxon>Rhodobacterales</taxon>
        <taxon>Roseobacteraceae</taxon>
        <taxon>Sagittula</taxon>
    </lineage>
</organism>
<evidence type="ECO:0000313" key="2">
    <source>
        <dbReference type="EMBL" id="MBB3984141.1"/>
    </source>
</evidence>
<gene>
    <name evidence="2" type="ORF">GGQ68_000452</name>
</gene>